<evidence type="ECO:0000313" key="3">
    <source>
        <dbReference type="EMBL" id="SEF36041.1"/>
    </source>
</evidence>
<dbReference type="Proteomes" id="UP000198878">
    <property type="component" value="Unassembled WGS sequence"/>
</dbReference>
<keyword evidence="2" id="KW-1133">Transmembrane helix</keyword>
<sequence>MTPDALNESFMAFRPSPTRRRGPQTRPMETALTLAIGGVILLVLVILTIGVLAGRRVRRGRKAGRYPYRAKPNGTYDNSTHTGMS</sequence>
<name>A0A1H5REQ1_9PSEU</name>
<accession>A0A1H5REQ1</accession>
<feature type="region of interest" description="Disordered" evidence="1">
    <location>
        <begin position="62"/>
        <end position="85"/>
    </location>
</feature>
<protein>
    <submittedName>
        <fullName evidence="3">Uncharacterized protein</fullName>
    </submittedName>
</protein>
<evidence type="ECO:0000256" key="2">
    <source>
        <dbReference type="SAM" id="Phobius"/>
    </source>
</evidence>
<dbReference type="AlphaFoldDB" id="A0A1H5REQ1"/>
<reference evidence="4" key="1">
    <citation type="submission" date="2016-10" db="EMBL/GenBank/DDBJ databases">
        <authorList>
            <person name="Varghese N."/>
            <person name="Submissions S."/>
        </authorList>
    </citation>
    <scope>NUCLEOTIDE SEQUENCE [LARGE SCALE GENOMIC DNA]</scope>
    <source>
        <strain evidence="4">DSM 44654</strain>
    </source>
</reference>
<evidence type="ECO:0000256" key="1">
    <source>
        <dbReference type="SAM" id="MobiDB-lite"/>
    </source>
</evidence>
<keyword evidence="2" id="KW-0472">Membrane</keyword>
<dbReference type="STRING" id="218821.SAMN05421837_109198"/>
<proteinExistence type="predicted"/>
<organism evidence="3 4">
    <name type="scientific">Amycolatopsis pretoriensis</name>
    <dbReference type="NCBI Taxonomy" id="218821"/>
    <lineage>
        <taxon>Bacteria</taxon>
        <taxon>Bacillati</taxon>
        <taxon>Actinomycetota</taxon>
        <taxon>Actinomycetes</taxon>
        <taxon>Pseudonocardiales</taxon>
        <taxon>Pseudonocardiaceae</taxon>
        <taxon>Amycolatopsis</taxon>
    </lineage>
</organism>
<feature type="transmembrane region" description="Helical" evidence="2">
    <location>
        <begin position="31"/>
        <end position="53"/>
    </location>
</feature>
<gene>
    <name evidence="3" type="ORF">SAMN05421837_109198</name>
</gene>
<keyword evidence="2" id="KW-0812">Transmembrane</keyword>
<feature type="compositionally biased region" description="Polar residues" evidence="1">
    <location>
        <begin position="75"/>
        <end position="85"/>
    </location>
</feature>
<keyword evidence="4" id="KW-1185">Reference proteome</keyword>
<evidence type="ECO:0000313" key="4">
    <source>
        <dbReference type="Proteomes" id="UP000198878"/>
    </source>
</evidence>
<feature type="region of interest" description="Disordered" evidence="1">
    <location>
        <begin position="1"/>
        <end position="25"/>
    </location>
</feature>
<dbReference type="EMBL" id="FNUJ01000009">
    <property type="protein sequence ID" value="SEF36041.1"/>
    <property type="molecule type" value="Genomic_DNA"/>
</dbReference>